<evidence type="ECO:0000256" key="3">
    <source>
        <dbReference type="ARBA" id="ARBA00023163"/>
    </source>
</evidence>
<accession>A0A9X2DB17</accession>
<organism evidence="6 7">
    <name type="scientific">Nocardioides bruguierae</name>
    <dbReference type="NCBI Taxonomy" id="2945102"/>
    <lineage>
        <taxon>Bacteria</taxon>
        <taxon>Bacillati</taxon>
        <taxon>Actinomycetota</taxon>
        <taxon>Actinomycetes</taxon>
        <taxon>Propionibacteriales</taxon>
        <taxon>Nocardioidaceae</taxon>
        <taxon>Nocardioides</taxon>
    </lineage>
</organism>
<dbReference type="PANTHER" id="PTHR30055">
    <property type="entry name" value="HTH-TYPE TRANSCRIPTIONAL REGULATOR RUTR"/>
    <property type="match status" value="1"/>
</dbReference>
<reference evidence="6" key="1">
    <citation type="submission" date="2022-05" db="EMBL/GenBank/DDBJ databases">
        <authorList>
            <person name="Tuo L."/>
        </authorList>
    </citation>
    <scope>NUCLEOTIDE SEQUENCE</scope>
    <source>
        <strain evidence="6">BSK12Z-4</strain>
    </source>
</reference>
<keyword evidence="2 4" id="KW-0238">DNA-binding</keyword>
<evidence type="ECO:0000259" key="5">
    <source>
        <dbReference type="PROSITE" id="PS50977"/>
    </source>
</evidence>
<dbReference type="AlphaFoldDB" id="A0A9X2DB17"/>
<evidence type="ECO:0000256" key="4">
    <source>
        <dbReference type="PROSITE-ProRule" id="PRU00335"/>
    </source>
</evidence>
<proteinExistence type="predicted"/>
<keyword evidence="3" id="KW-0804">Transcription</keyword>
<dbReference type="Pfam" id="PF18556">
    <property type="entry name" value="TetR_C_35"/>
    <property type="match status" value="1"/>
</dbReference>
<sequence>MTTAEDLRADSRAELRSRVRDLALDSTRRVVLDVGWASVRMGSVAREVGVSRQTLHNEFGTKEDLGLALVGREARVYFADVAARLDQHPGDLPGAVRDAAQHTLETTADNPFLQAVLTGTASGDTSLLPLLTSRSEPLLHDAVDLFGAWVRAQWPDLDDDRARIGVEAVVRLLLSHVITPTAPPADVARDLAEVATRVMFDDGTRMRA</sequence>
<evidence type="ECO:0000313" key="6">
    <source>
        <dbReference type="EMBL" id="MCM0622633.1"/>
    </source>
</evidence>
<gene>
    <name evidence="6" type="ORF">M8330_20290</name>
</gene>
<dbReference type="Gene3D" id="1.10.357.10">
    <property type="entry name" value="Tetracycline Repressor, domain 2"/>
    <property type="match status" value="1"/>
</dbReference>
<name>A0A9X2DB17_9ACTN</name>
<dbReference type="Proteomes" id="UP001139485">
    <property type="component" value="Unassembled WGS sequence"/>
</dbReference>
<comment type="caution">
    <text evidence="6">The sequence shown here is derived from an EMBL/GenBank/DDBJ whole genome shotgun (WGS) entry which is preliminary data.</text>
</comment>
<dbReference type="GO" id="GO:0003700">
    <property type="term" value="F:DNA-binding transcription factor activity"/>
    <property type="evidence" value="ECO:0007669"/>
    <property type="project" value="TreeGrafter"/>
</dbReference>
<dbReference type="InterPro" id="IPR050109">
    <property type="entry name" value="HTH-type_TetR-like_transc_reg"/>
</dbReference>
<feature type="DNA-binding region" description="H-T-H motif" evidence="4">
    <location>
        <begin position="40"/>
        <end position="59"/>
    </location>
</feature>
<dbReference type="InterPro" id="IPR040611">
    <property type="entry name" value="AlkX_C"/>
</dbReference>
<dbReference type="Pfam" id="PF00440">
    <property type="entry name" value="TetR_N"/>
    <property type="match status" value="1"/>
</dbReference>
<protein>
    <submittedName>
        <fullName evidence="6">TetR family transcriptional regulator</fullName>
    </submittedName>
</protein>
<evidence type="ECO:0000313" key="7">
    <source>
        <dbReference type="Proteomes" id="UP001139485"/>
    </source>
</evidence>
<dbReference type="GO" id="GO:0000976">
    <property type="term" value="F:transcription cis-regulatory region binding"/>
    <property type="evidence" value="ECO:0007669"/>
    <property type="project" value="TreeGrafter"/>
</dbReference>
<dbReference type="RefSeq" id="WP_250828817.1">
    <property type="nucleotide sequence ID" value="NZ_JAMOIL010000042.1"/>
</dbReference>
<keyword evidence="7" id="KW-1185">Reference proteome</keyword>
<dbReference type="PANTHER" id="PTHR30055:SF234">
    <property type="entry name" value="HTH-TYPE TRANSCRIPTIONAL REGULATOR BETI"/>
    <property type="match status" value="1"/>
</dbReference>
<evidence type="ECO:0000256" key="1">
    <source>
        <dbReference type="ARBA" id="ARBA00023015"/>
    </source>
</evidence>
<feature type="domain" description="HTH tetR-type" evidence="5">
    <location>
        <begin position="17"/>
        <end position="77"/>
    </location>
</feature>
<dbReference type="EMBL" id="JAMOIL010000042">
    <property type="protein sequence ID" value="MCM0622633.1"/>
    <property type="molecule type" value="Genomic_DNA"/>
</dbReference>
<dbReference type="PROSITE" id="PS50977">
    <property type="entry name" value="HTH_TETR_2"/>
    <property type="match status" value="1"/>
</dbReference>
<keyword evidence="1" id="KW-0805">Transcription regulation</keyword>
<dbReference type="InterPro" id="IPR009057">
    <property type="entry name" value="Homeodomain-like_sf"/>
</dbReference>
<dbReference type="SUPFAM" id="SSF46689">
    <property type="entry name" value="Homeodomain-like"/>
    <property type="match status" value="1"/>
</dbReference>
<evidence type="ECO:0000256" key="2">
    <source>
        <dbReference type="ARBA" id="ARBA00023125"/>
    </source>
</evidence>
<dbReference type="InterPro" id="IPR001647">
    <property type="entry name" value="HTH_TetR"/>
</dbReference>